<dbReference type="EMBL" id="UINC01020937">
    <property type="protein sequence ID" value="SVA87436.1"/>
    <property type="molecule type" value="Genomic_DNA"/>
</dbReference>
<dbReference type="Gene3D" id="3.40.50.2000">
    <property type="entry name" value="Glycogen Phosphorylase B"/>
    <property type="match status" value="2"/>
</dbReference>
<dbReference type="CDD" id="cd03794">
    <property type="entry name" value="GT4_WbuB-like"/>
    <property type="match status" value="1"/>
</dbReference>
<dbReference type="Pfam" id="PF13579">
    <property type="entry name" value="Glyco_trans_4_4"/>
    <property type="match status" value="1"/>
</dbReference>
<feature type="domain" description="Glycosyl transferase family 1" evidence="1">
    <location>
        <begin position="191"/>
        <end position="358"/>
    </location>
</feature>
<evidence type="ECO:0000313" key="3">
    <source>
        <dbReference type="EMBL" id="SVA87436.1"/>
    </source>
</evidence>
<organism evidence="3">
    <name type="scientific">marine metagenome</name>
    <dbReference type="NCBI Taxonomy" id="408172"/>
    <lineage>
        <taxon>unclassified sequences</taxon>
        <taxon>metagenomes</taxon>
        <taxon>ecological metagenomes</taxon>
    </lineage>
</organism>
<dbReference type="InterPro" id="IPR050194">
    <property type="entry name" value="Glycosyltransferase_grp1"/>
</dbReference>
<feature type="domain" description="Glycosyltransferase subfamily 4-like N-terminal" evidence="2">
    <location>
        <begin position="5"/>
        <end position="174"/>
    </location>
</feature>
<dbReference type="Pfam" id="PF00534">
    <property type="entry name" value="Glycos_transf_1"/>
    <property type="match status" value="1"/>
</dbReference>
<proteinExistence type="predicted"/>
<dbReference type="InterPro" id="IPR001296">
    <property type="entry name" value="Glyco_trans_1"/>
</dbReference>
<accession>A0A381ZDV1</accession>
<dbReference type="PANTHER" id="PTHR45947:SF3">
    <property type="entry name" value="SULFOQUINOVOSYL TRANSFERASE SQD2"/>
    <property type="match status" value="1"/>
</dbReference>
<dbReference type="SUPFAM" id="SSF53756">
    <property type="entry name" value="UDP-Glycosyltransferase/glycogen phosphorylase"/>
    <property type="match status" value="1"/>
</dbReference>
<dbReference type="PANTHER" id="PTHR45947">
    <property type="entry name" value="SULFOQUINOVOSYL TRANSFERASE SQD2"/>
    <property type="match status" value="1"/>
</dbReference>
<gene>
    <name evidence="3" type="ORF">METZ01_LOCUS140290</name>
</gene>
<dbReference type="InterPro" id="IPR028098">
    <property type="entry name" value="Glyco_trans_4-like_N"/>
</dbReference>
<evidence type="ECO:0008006" key="4">
    <source>
        <dbReference type="Google" id="ProtNLM"/>
    </source>
</evidence>
<reference evidence="3" key="1">
    <citation type="submission" date="2018-05" db="EMBL/GenBank/DDBJ databases">
        <authorList>
            <person name="Lanie J.A."/>
            <person name="Ng W.-L."/>
            <person name="Kazmierczak K.M."/>
            <person name="Andrzejewski T.M."/>
            <person name="Davidsen T.M."/>
            <person name="Wayne K.J."/>
            <person name="Tettelin H."/>
            <person name="Glass J.I."/>
            <person name="Rusch D."/>
            <person name="Podicherti R."/>
            <person name="Tsui H.-C.T."/>
            <person name="Winkler M.E."/>
        </authorList>
    </citation>
    <scope>NUCLEOTIDE SEQUENCE</scope>
</reference>
<sequence>MPGSTRSYEFARRLVSRGDTVHMITSNWQGWAPRNFSVEKGISVYWLPVSYANRMSITQRVFIFIKYIWYTLKVGSKLKYDLVVASSTPLTIALPALWLKYKKKVPLVFEIRDLWPQLPIAVGAIKFPPLIWLANKLEKRVYQASQQVVVLSKGMHAELLKNGLPNKKLRTITNLSDVEHFNVSSKKGRRFRRKFSWLADRPLVVYTGAFGRINGLSYLVKMALEMKKLNQEVRFLLAGDGYERDQLSHQAEKCGILNQTLFFIDYLPKDQMPVLLSAATVATSFFIDLPEMENNSANKFFDALAAGRPIMINYGGWQADLLRETKAGLVVPAGDPRTAASQLNTLISDQAALRKMCAASKRLAFRFDVETCFNQFAKSIDTAYDIHQNKIL</sequence>
<evidence type="ECO:0000259" key="1">
    <source>
        <dbReference type="Pfam" id="PF00534"/>
    </source>
</evidence>
<dbReference type="AlphaFoldDB" id="A0A381ZDV1"/>
<name>A0A381ZDV1_9ZZZZ</name>
<evidence type="ECO:0000259" key="2">
    <source>
        <dbReference type="Pfam" id="PF13579"/>
    </source>
</evidence>
<protein>
    <recommendedName>
        <fullName evidence="4">Glycosyltransferase subfamily 4-like N-terminal domain-containing protein</fullName>
    </recommendedName>
</protein>
<dbReference type="GO" id="GO:0016758">
    <property type="term" value="F:hexosyltransferase activity"/>
    <property type="evidence" value="ECO:0007669"/>
    <property type="project" value="TreeGrafter"/>
</dbReference>